<proteinExistence type="predicted"/>
<accession>A0A4D5S5P7</accession>
<dbReference type="EMBL" id="GHJT01010882">
    <property type="protein sequence ID" value="MOY44853.1"/>
    <property type="molecule type" value="Transcribed_RNA"/>
</dbReference>
<protein>
    <submittedName>
        <fullName evidence="2">Putative secreted protein</fullName>
    </submittedName>
</protein>
<keyword evidence="1" id="KW-0732">Signal</keyword>
<evidence type="ECO:0000313" key="2">
    <source>
        <dbReference type="EMBL" id="MOY44853.1"/>
    </source>
</evidence>
<dbReference type="AlphaFoldDB" id="A0A4D5S5P7"/>
<sequence>MVSYTMLIFLRFSLVRHRVETVRCYLGWTYSLCPTTGGYSTMCHMKLTSRRYIYYEDRLYVSKYCIMVFEGGAYFCRY</sequence>
<feature type="chain" id="PRO_5020030412" evidence="1">
    <location>
        <begin position="22"/>
        <end position="78"/>
    </location>
</feature>
<reference evidence="2" key="1">
    <citation type="submission" date="2019-04" db="EMBL/GenBank/DDBJ databases">
        <title>An insight into the mialome of Ixodes scapularis.</title>
        <authorList>
            <person name="Ribeiro J.M."/>
            <person name="Mather T.N."/>
            <person name="Karim S."/>
        </authorList>
    </citation>
    <scope>NUCLEOTIDE SEQUENCE</scope>
</reference>
<evidence type="ECO:0000256" key="1">
    <source>
        <dbReference type="SAM" id="SignalP"/>
    </source>
</evidence>
<name>A0A4D5S5P7_IXOSC</name>
<feature type="signal peptide" evidence="1">
    <location>
        <begin position="1"/>
        <end position="21"/>
    </location>
</feature>
<organism evidence="2">
    <name type="scientific">Ixodes scapularis</name>
    <name type="common">Black-legged tick</name>
    <name type="synonym">Deer tick</name>
    <dbReference type="NCBI Taxonomy" id="6945"/>
    <lineage>
        <taxon>Eukaryota</taxon>
        <taxon>Metazoa</taxon>
        <taxon>Ecdysozoa</taxon>
        <taxon>Arthropoda</taxon>
        <taxon>Chelicerata</taxon>
        <taxon>Arachnida</taxon>
        <taxon>Acari</taxon>
        <taxon>Parasitiformes</taxon>
        <taxon>Ixodida</taxon>
        <taxon>Ixodoidea</taxon>
        <taxon>Ixodidae</taxon>
        <taxon>Ixodinae</taxon>
        <taxon>Ixodes</taxon>
    </lineage>
</organism>